<dbReference type="SUPFAM" id="SSF89623">
    <property type="entry name" value="Ribose/Galactose isomerase RpiB/AlsB"/>
    <property type="match status" value="1"/>
</dbReference>
<protein>
    <submittedName>
        <fullName evidence="4">Ribose/Galactose isomerase family protein</fullName>
    </submittedName>
</protein>
<evidence type="ECO:0000256" key="2">
    <source>
        <dbReference type="ARBA" id="ARBA00022736"/>
    </source>
</evidence>
<dbReference type="Gene3D" id="3.40.1400.10">
    <property type="entry name" value="Sugar-phosphate isomerase, RpiB/LacA/LacB"/>
    <property type="match status" value="1"/>
</dbReference>
<keyword evidence="3 4" id="KW-0413">Isomerase</keyword>
<evidence type="ECO:0000313" key="5">
    <source>
        <dbReference type="Proteomes" id="UP000033166"/>
    </source>
</evidence>
<dbReference type="InterPro" id="IPR036569">
    <property type="entry name" value="RpiB_LacA_LacB_sf"/>
</dbReference>
<evidence type="ECO:0000313" key="4">
    <source>
        <dbReference type="EMBL" id="CEN28441.1"/>
    </source>
</evidence>
<comment type="similarity">
    <text evidence="1">Belongs to the LacAB/RpiB family.</text>
</comment>
<dbReference type="RefSeq" id="WP_050702997.1">
    <property type="nucleotide sequence ID" value="NZ_LN774769.1"/>
</dbReference>
<dbReference type="KEGG" id="lpk:LACPI_1241"/>
<dbReference type="Pfam" id="PF02502">
    <property type="entry name" value="LacAB_rpiB"/>
    <property type="match status" value="1"/>
</dbReference>
<proteinExistence type="inferred from homology"/>
<name>A0A0D6DY63_9LACT</name>
<dbReference type="InterPro" id="IPR003500">
    <property type="entry name" value="RpiB_LacA_LacB"/>
</dbReference>
<dbReference type="NCBIfam" id="NF006753">
    <property type="entry name" value="PRK09273.1"/>
    <property type="match status" value="1"/>
</dbReference>
<evidence type="ECO:0000256" key="3">
    <source>
        <dbReference type="ARBA" id="ARBA00023235"/>
    </source>
</evidence>
<evidence type="ECO:0000256" key="1">
    <source>
        <dbReference type="ARBA" id="ARBA00008754"/>
    </source>
</evidence>
<dbReference type="STRING" id="1364.LP2241_30242"/>
<dbReference type="Proteomes" id="UP000033166">
    <property type="component" value="Chromosome I"/>
</dbReference>
<organism evidence="4 5">
    <name type="scientific">Pseudolactococcus piscium MKFS47</name>
    <dbReference type="NCBI Taxonomy" id="297352"/>
    <lineage>
        <taxon>Bacteria</taxon>
        <taxon>Bacillati</taxon>
        <taxon>Bacillota</taxon>
        <taxon>Bacilli</taxon>
        <taxon>Lactobacillales</taxon>
        <taxon>Streptococcaceae</taxon>
        <taxon>Pseudolactococcus</taxon>
    </lineage>
</organism>
<gene>
    <name evidence="4" type="ORF">LACPI_1241</name>
</gene>
<dbReference type="AlphaFoldDB" id="A0A0D6DY63"/>
<sequence length="178" mass="19833">MRIGFALASSLAIKQDMLYSLIQDVSSEYGHTVILLDRQGDNLDYIDVAISCGTALYREEVDFILTGCSSGLGMQLACNYVPGIICGYGTSEIEATLFARINQGNAFSYPFALNWGWASEVVYRSVLHALFKGLTQVPYPQAEAERKQKATDKLKRLKMTSQLAFEDFIKAYNTKDDK</sequence>
<dbReference type="EMBL" id="LN774769">
    <property type="protein sequence ID" value="CEN28441.1"/>
    <property type="molecule type" value="Genomic_DNA"/>
</dbReference>
<dbReference type="GO" id="GO:0016861">
    <property type="term" value="F:intramolecular oxidoreductase activity, interconverting aldoses and ketoses"/>
    <property type="evidence" value="ECO:0007669"/>
    <property type="project" value="UniProtKB-ARBA"/>
</dbReference>
<accession>A0A0D6DY63</accession>
<keyword evidence="2" id="KW-0423">Lactose metabolism</keyword>
<dbReference type="HOGENOM" id="CLU_112772_0_0_9"/>
<reference evidence="5" key="1">
    <citation type="submission" date="2015-01" db="EMBL/GenBank/DDBJ databases">
        <authorList>
            <person name="Andreevskaya M."/>
        </authorList>
    </citation>
    <scope>NUCLEOTIDE SEQUENCE [LARGE SCALE GENOMIC DNA]</scope>
    <source>
        <strain evidence="5">MKFS47</strain>
    </source>
</reference>
<dbReference type="GO" id="GO:0005988">
    <property type="term" value="P:lactose metabolic process"/>
    <property type="evidence" value="ECO:0007669"/>
    <property type="project" value="UniProtKB-KW"/>
</dbReference>